<gene>
    <name evidence="9 11" type="primary">tsaC</name>
    <name evidence="11" type="ORF">ERCICUMA2628_674</name>
</gene>
<dbReference type="InterPro" id="IPR023535">
    <property type="entry name" value="TC-AMP_synthase"/>
</dbReference>
<keyword evidence="3 9" id="KW-0808">Transferase</keyword>
<sequence length="186" mass="20826">MDPLIYSLETCVQYLSQEMIISYPTEAVFGLGCDPYSKKAIINLLSLKKRSIEKGFILIAANYNQLAPLVDDEKLSFSQKDLMFSSWPGPVTWILPARENTPYWLTGRFSTLAVRVSNHASVINLCIAWGKPLVSTSANFANLPPCRHESEVLVNFGNDFPVFSGKTGGRKKPSDIRNIFTGEYIR</sequence>
<dbReference type="SUPFAM" id="SSF55821">
    <property type="entry name" value="YrdC/RibB"/>
    <property type="match status" value="1"/>
</dbReference>
<accession>A0A451D3S2</accession>
<keyword evidence="4 9" id="KW-0819">tRNA processing</keyword>
<evidence type="ECO:0000256" key="3">
    <source>
        <dbReference type="ARBA" id="ARBA00022679"/>
    </source>
</evidence>
<reference evidence="11 12" key="1">
    <citation type="submission" date="2019-02" db="EMBL/GenBank/DDBJ databases">
        <authorList>
            <person name="Manzano-Marin A."/>
            <person name="Manzano-Marin A."/>
        </authorList>
    </citation>
    <scope>NUCLEOTIDE SEQUENCE [LARGE SCALE GENOMIC DNA]</scope>
    <source>
        <strain evidence="11 12">ErCicuneomaculata</strain>
    </source>
</reference>
<dbReference type="GO" id="GO:0005737">
    <property type="term" value="C:cytoplasm"/>
    <property type="evidence" value="ECO:0007669"/>
    <property type="project" value="UniProtKB-SubCell"/>
</dbReference>
<dbReference type="Proteomes" id="UP000294412">
    <property type="component" value="Chromosome"/>
</dbReference>
<evidence type="ECO:0000256" key="9">
    <source>
        <dbReference type="HAMAP-Rule" id="MF_01852"/>
    </source>
</evidence>
<keyword evidence="5 9" id="KW-0548">Nucleotidyltransferase</keyword>
<dbReference type="EMBL" id="LR217703">
    <property type="protein sequence ID" value="VFP80343.1"/>
    <property type="molecule type" value="Genomic_DNA"/>
</dbReference>
<feature type="domain" description="YrdC-like" evidence="10">
    <location>
        <begin position="5"/>
        <end position="186"/>
    </location>
</feature>
<protein>
    <recommendedName>
        <fullName evidence="9">Threonylcarbamoyl-AMP synthase</fullName>
        <shortName evidence="9">TC-AMP synthase</shortName>
        <ecNumber evidence="9">2.7.7.87</ecNumber>
    </recommendedName>
    <alternativeName>
        <fullName evidence="9">L-threonylcarbamoyladenylate synthase</fullName>
    </alternativeName>
    <alternativeName>
        <fullName evidence="9">t(6)A37 threonylcarbamoyladenosine biosynthesis protein TsaC</fullName>
    </alternativeName>
    <alternativeName>
        <fullName evidence="9">tRNA threonylcarbamoyladenosine biosynthesis protein TsaC</fullName>
    </alternativeName>
</protein>
<dbReference type="GO" id="GO:0002949">
    <property type="term" value="P:tRNA threonylcarbamoyladenosine modification"/>
    <property type="evidence" value="ECO:0007669"/>
    <property type="project" value="UniProtKB-UniRule"/>
</dbReference>
<evidence type="ECO:0000313" key="12">
    <source>
        <dbReference type="Proteomes" id="UP000294412"/>
    </source>
</evidence>
<keyword evidence="7 9" id="KW-0067">ATP-binding</keyword>
<evidence type="ECO:0000256" key="7">
    <source>
        <dbReference type="ARBA" id="ARBA00022840"/>
    </source>
</evidence>
<dbReference type="GO" id="GO:0000049">
    <property type="term" value="F:tRNA binding"/>
    <property type="evidence" value="ECO:0007669"/>
    <property type="project" value="TreeGrafter"/>
</dbReference>
<dbReference type="OrthoDB" id="9814580at2"/>
<organism evidence="11 12">
    <name type="scientific">Candidatus Erwinia haradaeae</name>
    <dbReference type="NCBI Taxonomy" id="1922217"/>
    <lineage>
        <taxon>Bacteria</taxon>
        <taxon>Pseudomonadati</taxon>
        <taxon>Pseudomonadota</taxon>
        <taxon>Gammaproteobacteria</taxon>
        <taxon>Enterobacterales</taxon>
        <taxon>Erwiniaceae</taxon>
        <taxon>Erwinia</taxon>
    </lineage>
</organism>
<name>A0A451D3S2_9GAMM</name>
<dbReference type="InterPro" id="IPR006070">
    <property type="entry name" value="Sua5-like_dom"/>
</dbReference>
<dbReference type="Gene3D" id="3.90.870.10">
    <property type="entry name" value="DHBP synthase"/>
    <property type="match status" value="1"/>
</dbReference>
<dbReference type="PROSITE" id="PS51163">
    <property type="entry name" value="YRDC"/>
    <property type="match status" value="1"/>
</dbReference>
<dbReference type="EC" id="2.7.7.87" evidence="9"/>
<dbReference type="Pfam" id="PF01300">
    <property type="entry name" value="Sua5_yciO_yrdC"/>
    <property type="match status" value="1"/>
</dbReference>
<dbReference type="GO" id="GO:0003725">
    <property type="term" value="F:double-stranded RNA binding"/>
    <property type="evidence" value="ECO:0007669"/>
    <property type="project" value="InterPro"/>
</dbReference>
<evidence type="ECO:0000256" key="5">
    <source>
        <dbReference type="ARBA" id="ARBA00022695"/>
    </source>
</evidence>
<dbReference type="HAMAP" id="MF_01852">
    <property type="entry name" value="TsaC"/>
    <property type="match status" value="1"/>
</dbReference>
<evidence type="ECO:0000256" key="4">
    <source>
        <dbReference type="ARBA" id="ARBA00022694"/>
    </source>
</evidence>
<evidence type="ECO:0000256" key="6">
    <source>
        <dbReference type="ARBA" id="ARBA00022741"/>
    </source>
</evidence>
<dbReference type="GO" id="GO:0006450">
    <property type="term" value="P:regulation of translational fidelity"/>
    <property type="evidence" value="ECO:0007669"/>
    <property type="project" value="TreeGrafter"/>
</dbReference>
<dbReference type="AlphaFoldDB" id="A0A451D3S2"/>
<evidence type="ECO:0000256" key="2">
    <source>
        <dbReference type="ARBA" id="ARBA00022490"/>
    </source>
</evidence>
<comment type="similarity">
    <text evidence="9">Belongs to the SUA5 family. TsaC subfamily.</text>
</comment>
<keyword evidence="2 9" id="KW-0963">Cytoplasm</keyword>
<dbReference type="InterPro" id="IPR050156">
    <property type="entry name" value="TC-AMP_synthase_SUA5"/>
</dbReference>
<dbReference type="GO" id="GO:0005524">
    <property type="term" value="F:ATP binding"/>
    <property type="evidence" value="ECO:0007669"/>
    <property type="project" value="UniProtKB-UniRule"/>
</dbReference>
<dbReference type="PANTHER" id="PTHR17490:SF18">
    <property type="entry name" value="THREONYLCARBAMOYL-AMP SYNTHASE"/>
    <property type="match status" value="1"/>
</dbReference>
<proteinExistence type="inferred from homology"/>
<dbReference type="RefSeq" id="WP_157993812.1">
    <property type="nucleotide sequence ID" value="NZ_LR217703.1"/>
</dbReference>
<dbReference type="PANTHER" id="PTHR17490">
    <property type="entry name" value="SUA5"/>
    <property type="match status" value="1"/>
</dbReference>
<evidence type="ECO:0000313" key="11">
    <source>
        <dbReference type="EMBL" id="VFP80343.1"/>
    </source>
</evidence>
<comment type="subcellular location">
    <subcellularLocation>
        <location evidence="1 9">Cytoplasm</location>
    </subcellularLocation>
</comment>
<evidence type="ECO:0000259" key="10">
    <source>
        <dbReference type="PROSITE" id="PS51163"/>
    </source>
</evidence>
<evidence type="ECO:0000256" key="1">
    <source>
        <dbReference type="ARBA" id="ARBA00004496"/>
    </source>
</evidence>
<comment type="catalytic activity">
    <reaction evidence="8 9">
        <text>L-threonine + hydrogencarbonate + ATP = L-threonylcarbamoyladenylate + diphosphate + H2O</text>
        <dbReference type="Rhea" id="RHEA:36407"/>
        <dbReference type="ChEBI" id="CHEBI:15377"/>
        <dbReference type="ChEBI" id="CHEBI:17544"/>
        <dbReference type="ChEBI" id="CHEBI:30616"/>
        <dbReference type="ChEBI" id="CHEBI:33019"/>
        <dbReference type="ChEBI" id="CHEBI:57926"/>
        <dbReference type="ChEBI" id="CHEBI:73682"/>
        <dbReference type="EC" id="2.7.7.87"/>
    </reaction>
</comment>
<dbReference type="FunFam" id="3.90.870.10:FF:000004">
    <property type="entry name" value="Threonylcarbamoyl-AMP synthase"/>
    <property type="match status" value="1"/>
</dbReference>
<dbReference type="GO" id="GO:0061710">
    <property type="term" value="F:L-threonylcarbamoyladenylate synthase"/>
    <property type="evidence" value="ECO:0007669"/>
    <property type="project" value="UniProtKB-EC"/>
</dbReference>
<comment type="function">
    <text evidence="9">Required for the formation of a threonylcarbamoyl group on adenosine at position 37 (t(6)A37) in tRNAs that read codons beginning with adenine. Catalyzes the conversion of L-threonine, HCO(3)(-)/CO(2) and ATP to give threonylcarbamoyl-AMP (TC-AMP) as the acyladenylate intermediate, with the release of diphosphate.</text>
</comment>
<keyword evidence="6 9" id="KW-0547">Nucleotide-binding</keyword>
<dbReference type="InterPro" id="IPR017945">
    <property type="entry name" value="DHBP_synth_RibB-like_a/b_dom"/>
</dbReference>
<evidence type="ECO:0000256" key="8">
    <source>
        <dbReference type="ARBA" id="ARBA00048366"/>
    </source>
</evidence>